<evidence type="ECO:0000256" key="1">
    <source>
        <dbReference type="SAM" id="SignalP"/>
    </source>
</evidence>
<comment type="caution">
    <text evidence="2">The sequence shown here is derived from an EMBL/GenBank/DDBJ whole genome shotgun (WGS) entry which is preliminary data.</text>
</comment>
<organism evidence="2 3">
    <name type="scientific">Porites lobata</name>
    <dbReference type="NCBI Taxonomy" id="104759"/>
    <lineage>
        <taxon>Eukaryota</taxon>
        <taxon>Metazoa</taxon>
        <taxon>Cnidaria</taxon>
        <taxon>Anthozoa</taxon>
        <taxon>Hexacorallia</taxon>
        <taxon>Scleractinia</taxon>
        <taxon>Fungiina</taxon>
        <taxon>Poritidae</taxon>
        <taxon>Porites</taxon>
    </lineage>
</organism>
<dbReference type="EMBL" id="CALNXK010000290">
    <property type="protein sequence ID" value="CAH3181092.1"/>
    <property type="molecule type" value="Genomic_DNA"/>
</dbReference>
<evidence type="ECO:0000313" key="3">
    <source>
        <dbReference type="Proteomes" id="UP001159405"/>
    </source>
</evidence>
<keyword evidence="3" id="KW-1185">Reference proteome</keyword>
<feature type="signal peptide" evidence="1">
    <location>
        <begin position="1"/>
        <end position="18"/>
    </location>
</feature>
<reference evidence="2 3" key="1">
    <citation type="submission" date="2022-05" db="EMBL/GenBank/DDBJ databases">
        <authorList>
            <consortium name="Genoscope - CEA"/>
            <person name="William W."/>
        </authorList>
    </citation>
    <scope>NUCLEOTIDE SEQUENCE [LARGE SCALE GENOMIC DNA]</scope>
</reference>
<keyword evidence="1" id="KW-0732">Signal</keyword>
<name>A0ABN8RRQ8_9CNID</name>
<feature type="chain" id="PRO_5045355617" evidence="1">
    <location>
        <begin position="19"/>
        <end position="176"/>
    </location>
</feature>
<accession>A0ABN8RRQ8</accession>
<dbReference type="PANTHER" id="PTHR46791">
    <property type="entry name" value="EXPRESSED PROTEIN"/>
    <property type="match status" value="1"/>
</dbReference>
<gene>
    <name evidence="2" type="ORF">PLOB_00024448</name>
</gene>
<sequence length="176" mass="20147">MKICSIFLLAAICTTSRGVLPHYLPATRGNALAQDKLIETYINLGFAAQETVLFLPSVRGLCFILKHLKRILRRLGCRRRRFHSDLDEKVQVVQGELRGSGSLLGYRAMHQRLVNHYGLVTTRDLVRHVLKIFDPEGVEHRSGHRLRRRVYRLQLGGAQDYSTLIDVDKIEIADQM</sequence>
<protein>
    <submittedName>
        <fullName evidence="2">Uncharacterized protein</fullName>
    </submittedName>
</protein>
<evidence type="ECO:0000313" key="2">
    <source>
        <dbReference type="EMBL" id="CAH3181092.1"/>
    </source>
</evidence>
<dbReference type="Proteomes" id="UP001159405">
    <property type="component" value="Unassembled WGS sequence"/>
</dbReference>
<dbReference type="PANTHER" id="PTHR46791:SF13">
    <property type="entry name" value="CLR5 DOMAIN-CONTAINING PROTEIN"/>
    <property type="match status" value="1"/>
</dbReference>
<proteinExistence type="predicted"/>